<accession>A0A149PCD1</accession>
<evidence type="ECO:0000256" key="2">
    <source>
        <dbReference type="SAM" id="Phobius"/>
    </source>
</evidence>
<dbReference type="Proteomes" id="UP000075613">
    <property type="component" value="Unassembled WGS sequence"/>
</dbReference>
<keyword evidence="2" id="KW-1133">Transmembrane helix</keyword>
<evidence type="ECO:0000256" key="1">
    <source>
        <dbReference type="SAM" id="MobiDB-lite"/>
    </source>
</evidence>
<organism evidence="3 4">
    <name type="scientific">Paraburkholderia monticola</name>
    <dbReference type="NCBI Taxonomy" id="1399968"/>
    <lineage>
        <taxon>Bacteria</taxon>
        <taxon>Pseudomonadati</taxon>
        <taxon>Pseudomonadota</taxon>
        <taxon>Betaproteobacteria</taxon>
        <taxon>Burkholderiales</taxon>
        <taxon>Burkholderiaceae</taxon>
        <taxon>Paraburkholderia</taxon>
    </lineage>
</organism>
<proteinExistence type="predicted"/>
<dbReference type="RefSeq" id="WP_062138234.1">
    <property type="nucleotide sequence ID" value="NZ_LRBG01000039.1"/>
</dbReference>
<dbReference type="OrthoDB" id="9003831at2"/>
<keyword evidence="4" id="KW-1185">Reference proteome</keyword>
<sequence>MTNTGKLMIVGLLVVDAGVAGYLLYPRDDQAPAVTGAVTRSVTGALDSEPQTDTTRAAGGSVLPAEPVSPPAAPRAEVPNNVAIAPQPAPPQTDSVAPAPAQTQAPVPAPSQPVTAAAPTPGVTPDSGQSASGRIDNAAPSAANPAAVARARSKPQSYAQQKSQPRPQYGPRVDQTQTQTQTQAQARQRDAAHPNGANPVAAMLTDQLVKESAKPDPSLPMPSGVTAPMPTDNGNGYSGGTGRNTNPIAQAMTDQLVRESSKVAPTHPAAQPPIIKP</sequence>
<feature type="compositionally biased region" description="Low complexity" evidence="1">
    <location>
        <begin position="174"/>
        <end position="186"/>
    </location>
</feature>
<reference evidence="3 4" key="1">
    <citation type="journal article" date="2015" name="Int. J. Syst. Evol. Microbiol.">
        <title>Burkholderia monticola sp. nov., isolated from mountain soil.</title>
        <authorList>
            <person name="Baek I."/>
            <person name="Seo B."/>
            <person name="Lee I."/>
            <person name="Yi H."/>
            <person name="Chun J."/>
        </authorList>
    </citation>
    <scope>NUCLEOTIDE SEQUENCE [LARGE SCALE GENOMIC DNA]</scope>
    <source>
        <strain evidence="3 4">JC2948</strain>
    </source>
</reference>
<comment type="caution">
    <text evidence="3">The sequence shown here is derived from an EMBL/GenBank/DDBJ whole genome shotgun (WGS) entry which is preliminary data.</text>
</comment>
<protein>
    <recommendedName>
        <fullName evidence="5">Extensin</fullName>
    </recommendedName>
</protein>
<feature type="compositionally biased region" description="Low complexity" evidence="1">
    <location>
        <begin position="95"/>
        <end position="121"/>
    </location>
</feature>
<dbReference type="EMBL" id="LRBG01000039">
    <property type="protein sequence ID" value="KXU82697.1"/>
    <property type="molecule type" value="Genomic_DNA"/>
</dbReference>
<feature type="region of interest" description="Disordered" evidence="1">
    <location>
        <begin position="42"/>
        <end position="277"/>
    </location>
</feature>
<keyword evidence="2" id="KW-0812">Transmembrane</keyword>
<keyword evidence="2" id="KW-0472">Membrane</keyword>
<dbReference type="AlphaFoldDB" id="A0A149PCD1"/>
<feature type="compositionally biased region" description="Polar residues" evidence="1">
    <location>
        <begin position="154"/>
        <end position="166"/>
    </location>
</feature>
<feature type="transmembrane region" description="Helical" evidence="2">
    <location>
        <begin position="7"/>
        <end position="25"/>
    </location>
</feature>
<name>A0A149PCD1_9BURK</name>
<evidence type="ECO:0000313" key="3">
    <source>
        <dbReference type="EMBL" id="KXU82697.1"/>
    </source>
</evidence>
<gene>
    <name evidence="3" type="ORF">CI15_34915</name>
</gene>
<feature type="compositionally biased region" description="Low complexity" evidence="1">
    <location>
        <begin position="137"/>
        <end position="150"/>
    </location>
</feature>
<evidence type="ECO:0008006" key="5">
    <source>
        <dbReference type="Google" id="ProtNLM"/>
    </source>
</evidence>
<evidence type="ECO:0000313" key="4">
    <source>
        <dbReference type="Proteomes" id="UP000075613"/>
    </source>
</evidence>